<proteinExistence type="predicted"/>
<dbReference type="Pfam" id="PF05448">
    <property type="entry name" value="AXE1"/>
    <property type="match status" value="1"/>
</dbReference>
<evidence type="ECO:0000313" key="2">
    <source>
        <dbReference type="EMBL" id="MFC5986855.1"/>
    </source>
</evidence>
<dbReference type="InterPro" id="IPR039069">
    <property type="entry name" value="CE7"/>
</dbReference>
<evidence type="ECO:0000259" key="1">
    <source>
        <dbReference type="Pfam" id="PF05448"/>
    </source>
</evidence>
<dbReference type="PANTHER" id="PTHR40111">
    <property type="entry name" value="CEPHALOSPORIN-C DEACETYLASE"/>
    <property type="match status" value="1"/>
</dbReference>
<gene>
    <name evidence="2" type="ORF">ACFPXP_10540</name>
</gene>
<dbReference type="RefSeq" id="WP_379894165.1">
    <property type="nucleotide sequence ID" value="NZ_CBCSCT010000068.1"/>
</dbReference>
<dbReference type="InterPro" id="IPR008391">
    <property type="entry name" value="AXE1_dom"/>
</dbReference>
<dbReference type="Gene3D" id="3.40.50.1820">
    <property type="entry name" value="alpha/beta hydrolase"/>
    <property type="match status" value="1"/>
</dbReference>
<feature type="domain" description="Acetyl xylan esterase" evidence="1">
    <location>
        <begin position="1"/>
        <end position="304"/>
    </location>
</feature>
<name>A0ABW1IP20_9BACL</name>
<dbReference type="Proteomes" id="UP001596250">
    <property type="component" value="Unassembled WGS sequence"/>
</dbReference>
<evidence type="ECO:0000313" key="3">
    <source>
        <dbReference type="Proteomes" id="UP001596250"/>
    </source>
</evidence>
<dbReference type="InterPro" id="IPR029058">
    <property type="entry name" value="AB_hydrolase_fold"/>
</dbReference>
<organism evidence="2 3">
    <name type="scientific">Marinicrinis lubricantis</name>
    <dbReference type="NCBI Taxonomy" id="2086470"/>
    <lineage>
        <taxon>Bacteria</taxon>
        <taxon>Bacillati</taxon>
        <taxon>Bacillota</taxon>
        <taxon>Bacilli</taxon>
        <taxon>Bacillales</taxon>
        <taxon>Paenibacillaceae</taxon>
    </lineage>
</organism>
<sequence length="318" mass="35834">MNTIEKRIEELYAYQPYRTSPPDLDAFWERVKQLSSNESSFASRRSERETLFHGVNVYDVQYEGFEETTIHGLYMVPQLKSLDKTAPCLITFPGYTGGKGDPEDYAHLLLMGYAVFAVDVRGQGGDTGNRLPMEHGGVKGWITQNILDVERCYYKAIAVDALRAVTWLSEQLEIDSGRIGVIGGSQGGGLALITAAMHEQIRLCVADIPNMCHMDYGVMHSTGSLSEVADFCRRFPEHMVAVLRHLSYFDMLNLSDRLHVPLLMSVGLKDTVCLPEQIVPVYRSAASEIKRIEFYPFTGHAVEKAQRRIGMQFIHQYL</sequence>
<dbReference type="EMBL" id="JBHSQV010000138">
    <property type="protein sequence ID" value="MFC5986855.1"/>
    <property type="molecule type" value="Genomic_DNA"/>
</dbReference>
<protein>
    <submittedName>
        <fullName evidence="2">Acetylxylan esterase</fullName>
    </submittedName>
</protein>
<comment type="caution">
    <text evidence="2">The sequence shown here is derived from an EMBL/GenBank/DDBJ whole genome shotgun (WGS) entry which is preliminary data.</text>
</comment>
<keyword evidence="3" id="KW-1185">Reference proteome</keyword>
<dbReference type="SUPFAM" id="SSF53474">
    <property type="entry name" value="alpha/beta-Hydrolases"/>
    <property type="match status" value="1"/>
</dbReference>
<accession>A0ABW1IP20</accession>
<reference evidence="3" key="1">
    <citation type="journal article" date="2019" name="Int. J. Syst. Evol. Microbiol.">
        <title>The Global Catalogue of Microorganisms (GCM) 10K type strain sequencing project: providing services to taxonomists for standard genome sequencing and annotation.</title>
        <authorList>
            <consortium name="The Broad Institute Genomics Platform"/>
            <consortium name="The Broad Institute Genome Sequencing Center for Infectious Disease"/>
            <person name="Wu L."/>
            <person name="Ma J."/>
        </authorList>
    </citation>
    <scope>NUCLEOTIDE SEQUENCE [LARGE SCALE GENOMIC DNA]</scope>
    <source>
        <strain evidence="3">CCM 8749</strain>
    </source>
</reference>
<dbReference type="PANTHER" id="PTHR40111:SF1">
    <property type="entry name" value="CEPHALOSPORIN-C DEACETYLASE"/>
    <property type="match status" value="1"/>
</dbReference>